<dbReference type="PANTHER" id="PTHR43708:SF5">
    <property type="entry name" value="CONSERVED EXPRESSED OXIDOREDUCTASE (EUROFUNG)-RELATED"/>
    <property type="match status" value="1"/>
</dbReference>
<keyword evidence="2" id="KW-0560">Oxidoreductase</keyword>
<dbReference type="InterPro" id="IPR036291">
    <property type="entry name" value="NAD(P)-bd_dom_sf"/>
</dbReference>
<evidence type="ECO:0000313" key="6">
    <source>
        <dbReference type="Proteomes" id="UP001239462"/>
    </source>
</evidence>
<comment type="similarity">
    <text evidence="1">Belongs to the Gfo/Idh/MocA family.</text>
</comment>
<dbReference type="Proteomes" id="UP001239462">
    <property type="component" value="Unassembled WGS sequence"/>
</dbReference>
<gene>
    <name evidence="5" type="ORF">QTN89_15265</name>
</gene>
<evidence type="ECO:0000256" key="1">
    <source>
        <dbReference type="ARBA" id="ARBA00010928"/>
    </source>
</evidence>
<dbReference type="Pfam" id="PF22725">
    <property type="entry name" value="GFO_IDH_MocA_C3"/>
    <property type="match status" value="1"/>
</dbReference>
<dbReference type="Gene3D" id="3.30.360.10">
    <property type="entry name" value="Dihydrodipicolinate Reductase, domain 2"/>
    <property type="match status" value="1"/>
</dbReference>
<evidence type="ECO:0000313" key="5">
    <source>
        <dbReference type="EMBL" id="MDM4016804.1"/>
    </source>
</evidence>
<organism evidence="5 6">
    <name type="scientific">Roseiconus lacunae</name>
    <dbReference type="NCBI Taxonomy" id="2605694"/>
    <lineage>
        <taxon>Bacteria</taxon>
        <taxon>Pseudomonadati</taxon>
        <taxon>Planctomycetota</taxon>
        <taxon>Planctomycetia</taxon>
        <taxon>Pirellulales</taxon>
        <taxon>Pirellulaceae</taxon>
        <taxon>Roseiconus</taxon>
    </lineage>
</organism>
<keyword evidence="6" id="KW-1185">Reference proteome</keyword>
<dbReference type="InterPro" id="IPR000683">
    <property type="entry name" value="Gfo/Idh/MocA-like_OxRdtase_N"/>
</dbReference>
<proteinExistence type="inferred from homology"/>
<dbReference type="RefSeq" id="WP_289164425.1">
    <property type="nucleotide sequence ID" value="NZ_JASZZN010000010.1"/>
</dbReference>
<feature type="domain" description="Gfo/Idh/MocA-like oxidoreductase N-terminal" evidence="3">
    <location>
        <begin position="42"/>
        <end position="162"/>
    </location>
</feature>
<dbReference type="InterPro" id="IPR055170">
    <property type="entry name" value="GFO_IDH_MocA-like_dom"/>
</dbReference>
<protein>
    <submittedName>
        <fullName evidence="5">Gfo/Idh/MocA family oxidoreductase</fullName>
    </submittedName>
</protein>
<dbReference type="PANTHER" id="PTHR43708">
    <property type="entry name" value="CONSERVED EXPRESSED OXIDOREDUCTASE (EUROFUNG)"/>
    <property type="match status" value="1"/>
</dbReference>
<dbReference type="Gene3D" id="3.40.50.720">
    <property type="entry name" value="NAD(P)-binding Rossmann-like Domain"/>
    <property type="match status" value="1"/>
</dbReference>
<evidence type="ECO:0000256" key="2">
    <source>
        <dbReference type="ARBA" id="ARBA00023002"/>
    </source>
</evidence>
<feature type="domain" description="GFO/IDH/MocA-like oxidoreductase" evidence="4">
    <location>
        <begin position="170"/>
        <end position="288"/>
    </location>
</feature>
<evidence type="ECO:0000259" key="4">
    <source>
        <dbReference type="Pfam" id="PF22725"/>
    </source>
</evidence>
<dbReference type="SUPFAM" id="SSF55347">
    <property type="entry name" value="Glyceraldehyde-3-phosphate dehydrogenase-like, C-terminal domain"/>
    <property type="match status" value="1"/>
</dbReference>
<sequence>MNHESALNRRQTLGIVGVAAVSGLHSTVFANETSAAKPRIKIGQIGTSHAHAIGKLQAIEKFPETFELVGVVEPNRDRREQLKNHEAFKNVRWMSEKELLATDGLQAVAVETEVAQLVPTAMRCLQAGMHLHLDKPAGESLSACQEMHRLAEKQSRTIQMGYMLRYNPAFQFAKRVASEGWLGKITEINGMMGKLINDAGRKDLARYEGGGMFELACHLIDQVVWLLGKPTHVESFVRRTYPEKDSFADNQLAVLEYDDALVTIRCNHIDPMGGPRRSFSITGTEGTFAIEPLEPHPKAQLGLARPRENFRKGFQEVSFDRPSGRYDAEFLDLAKVIRGEKKLAWDGDHDVATHEAVLRASGVL</sequence>
<dbReference type="Pfam" id="PF01408">
    <property type="entry name" value="GFO_IDH_MocA"/>
    <property type="match status" value="1"/>
</dbReference>
<dbReference type="SUPFAM" id="SSF51735">
    <property type="entry name" value="NAD(P)-binding Rossmann-fold domains"/>
    <property type="match status" value="1"/>
</dbReference>
<evidence type="ECO:0000259" key="3">
    <source>
        <dbReference type="Pfam" id="PF01408"/>
    </source>
</evidence>
<name>A0ABT7PKH1_9BACT</name>
<dbReference type="InterPro" id="IPR051317">
    <property type="entry name" value="Gfo/Idh/MocA_oxidoreduct"/>
</dbReference>
<reference evidence="5 6" key="1">
    <citation type="submission" date="2023-06" db="EMBL/GenBank/DDBJ databases">
        <title>Roseiconus lacunae JC819 isolated from Gulf of Mannar region, Tamil Nadu.</title>
        <authorList>
            <person name="Pk S."/>
            <person name="Ch S."/>
            <person name="Ch V.R."/>
        </authorList>
    </citation>
    <scope>NUCLEOTIDE SEQUENCE [LARGE SCALE GENOMIC DNA]</scope>
    <source>
        <strain evidence="5 6">JC819</strain>
    </source>
</reference>
<accession>A0ABT7PKH1</accession>
<dbReference type="EMBL" id="JASZZN010000010">
    <property type="protein sequence ID" value="MDM4016804.1"/>
    <property type="molecule type" value="Genomic_DNA"/>
</dbReference>
<comment type="caution">
    <text evidence="5">The sequence shown here is derived from an EMBL/GenBank/DDBJ whole genome shotgun (WGS) entry which is preliminary data.</text>
</comment>